<reference evidence="2 3" key="1">
    <citation type="submission" date="2019-04" db="EMBL/GenBank/DDBJ databases">
        <title>Friends and foes A comparative genomics study of 23 Aspergillus species from section Flavi.</title>
        <authorList>
            <consortium name="DOE Joint Genome Institute"/>
            <person name="Kjaerbolling I."/>
            <person name="Vesth T."/>
            <person name="Frisvad J.C."/>
            <person name="Nybo J.L."/>
            <person name="Theobald S."/>
            <person name="Kildgaard S."/>
            <person name="Isbrandt T."/>
            <person name="Kuo A."/>
            <person name="Sato A."/>
            <person name="Lyhne E.K."/>
            <person name="Kogle M.E."/>
            <person name="Wiebenga A."/>
            <person name="Kun R.S."/>
            <person name="Lubbers R.J."/>
            <person name="Makela M.R."/>
            <person name="Barry K."/>
            <person name="Chovatia M."/>
            <person name="Clum A."/>
            <person name="Daum C."/>
            <person name="Haridas S."/>
            <person name="He G."/>
            <person name="LaButti K."/>
            <person name="Lipzen A."/>
            <person name="Mondo S."/>
            <person name="Riley R."/>
            <person name="Salamov A."/>
            <person name="Simmons B.A."/>
            <person name="Magnuson J.K."/>
            <person name="Henrissat B."/>
            <person name="Mortensen U.H."/>
            <person name="Larsen T.O."/>
            <person name="Devries R.P."/>
            <person name="Grigoriev I.V."/>
            <person name="Machida M."/>
            <person name="Baker S.E."/>
            <person name="Andersen M.R."/>
        </authorList>
    </citation>
    <scope>NUCLEOTIDE SEQUENCE [LARGE SCALE GENOMIC DNA]</scope>
    <source>
        <strain evidence="2 3">CBS 151.66</strain>
    </source>
</reference>
<keyword evidence="1" id="KW-1133">Transmembrane helix</keyword>
<protein>
    <submittedName>
        <fullName evidence="2">Uncharacterized protein</fullName>
    </submittedName>
</protein>
<dbReference type="EMBL" id="ML732199">
    <property type="protein sequence ID" value="KAB8075128.1"/>
    <property type="molecule type" value="Genomic_DNA"/>
</dbReference>
<sequence length="71" mass="7942">MELVGTCLVRKAFRATMKRRSAAPRWDGNDWKPYVRGFVISWVALLVGLGSALALPRGFVLYVGFLICINN</sequence>
<dbReference type="AlphaFoldDB" id="A0A5N5X2U9"/>
<gene>
    <name evidence="2" type="ORF">BDV29DRAFT_172512</name>
</gene>
<evidence type="ECO:0000313" key="3">
    <source>
        <dbReference type="Proteomes" id="UP000326565"/>
    </source>
</evidence>
<keyword evidence="1" id="KW-0812">Transmembrane</keyword>
<keyword evidence="1" id="KW-0472">Membrane</keyword>
<name>A0A5N5X2U9_9EURO</name>
<evidence type="ECO:0000313" key="2">
    <source>
        <dbReference type="EMBL" id="KAB8075128.1"/>
    </source>
</evidence>
<feature type="non-terminal residue" evidence="2">
    <location>
        <position position="71"/>
    </location>
</feature>
<organism evidence="2 3">
    <name type="scientific">Aspergillus leporis</name>
    <dbReference type="NCBI Taxonomy" id="41062"/>
    <lineage>
        <taxon>Eukaryota</taxon>
        <taxon>Fungi</taxon>
        <taxon>Dikarya</taxon>
        <taxon>Ascomycota</taxon>
        <taxon>Pezizomycotina</taxon>
        <taxon>Eurotiomycetes</taxon>
        <taxon>Eurotiomycetidae</taxon>
        <taxon>Eurotiales</taxon>
        <taxon>Aspergillaceae</taxon>
        <taxon>Aspergillus</taxon>
        <taxon>Aspergillus subgen. Circumdati</taxon>
    </lineage>
</organism>
<feature type="transmembrane region" description="Helical" evidence="1">
    <location>
        <begin position="39"/>
        <end position="69"/>
    </location>
</feature>
<evidence type="ECO:0000256" key="1">
    <source>
        <dbReference type="SAM" id="Phobius"/>
    </source>
</evidence>
<dbReference type="OrthoDB" id="4509729at2759"/>
<accession>A0A5N5X2U9</accession>
<dbReference type="Proteomes" id="UP000326565">
    <property type="component" value="Unassembled WGS sequence"/>
</dbReference>
<keyword evidence="3" id="KW-1185">Reference proteome</keyword>
<proteinExistence type="predicted"/>